<evidence type="ECO:0000313" key="2">
    <source>
        <dbReference type="EMBL" id="MBE8591552.1"/>
    </source>
</evidence>
<feature type="domain" description="AB hydrolase-1" evidence="1">
    <location>
        <begin position="31"/>
        <end position="227"/>
    </location>
</feature>
<gene>
    <name evidence="2" type="ORF">IQK56_11750</name>
</gene>
<dbReference type="Pfam" id="PF00561">
    <property type="entry name" value="Abhydrolase_1"/>
    <property type="match status" value="1"/>
</dbReference>
<dbReference type="EMBL" id="JADDUM010000079">
    <property type="protein sequence ID" value="MBE8591552.1"/>
    <property type="molecule type" value="Genomic_DNA"/>
</dbReference>
<dbReference type="InterPro" id="IPR000073">
    <property type="entry name" value="AB_hydrolase_1"/>
</dbReference>
<name>A0ABR9SRJ6_9PSED</name>
<dbReference type="Proteomes" id="UP000613075">
    <property type="component" value="Unassembled WGS sequence"/>
</dbReference>
<organism evidence="2 3">
    <name type="scientific">Pseudomonas cyclaminis</name>
    <dbReference type="NCBI Taxonomy" id="2781239"/>
    <lineage>
        <taxon>Bacteria</taxon>
        <taxon>Pseudomonadati</taxon>
        <taxon>Pseudomonadota</taxon>
        <taxon>Gammaproteobacteria</taxon>
        <taxon>Pseudomonadales</taxon>
        <taxon>Pseudomonadaceae</taxon>
        <taxon>Pseudomonas</taxon>
    </lineage>
</organism>
<dbReference type="InterPro" id="IPR029058">
    <property type="entry name" value="AB_hydrolase_fold"/>
</dbReference>
<reference evidence="2 3" key="1">
    <citation type="submission" date="2020-10" db="EMBL/GenBank/DDBJ databases">
        <title>The draft genomes of Cyclamen pathogen Pseudomonas sp.</title>
        <authorList>
            <person name="Fujikawa T."/>
            <person name="Sawada H."/>
        </authorList>
    </citation>
    <scope>NUCLEOTIDE SEQUENCE [LARGE SCALE GENOMIC DNA]</scope>
    <source>
        <strain evidence="2 3">MAFF 301449</strain>
    </source>
</reference>
<dbReference type="GO" id="GO:0016787">
    <property type="term" value="F:hydrolase activity"/>
    <property type="evidence" value="ECO:0007669"/>
    <property type="project" value="UniProtKB-KW"/>
</dbReference>
<dbReference type="PANTHER" id="PTHR46438:SF11">
    <property type="entry name" value="LIPASE-RELATED"/>
    <property type="match status" value="1"/>
</dbReference>
<dbReference type="PRINTS" id="PR00111">
    <property type="entry name" value="ABHYDROLASE"/>
</dbReference>
<dbReference type="PANTHER" id="PTHR46438">
    <property type="entry name" value="ALPHA/BETA-HYDROLASES SUPERFAMILY PROTEIN"/>
    <property type="match status" value="1"/>
</dbReference>
<dbReference type="Gene3D" id="3.40.50.1820">
    <property type="entry name" value="alpha/beta hydrolase"/>
    <property type="match status" value="1"/>
</dbReference>
<keyword evidence="3" id="KW-1185">Reference proteome</keyword>
<sequence length="273" mass="30667">MREEHPYLDAQSRFIVIGGKRVHYKREGSGPVLVLLHGSGSSLQCFDGVLPALQAHFEVVRLDLPGCGASAPMPEQDYRIETFVRFVNEFVERLSLKEFQLVGNSLGGNIAWNFALDYPDKVELLFLLNATGYPEKSLPAAFHLARNAFGRFVLRRMLSRRSTTKNLHSLIGPRTVLDDAVIDRVYALMAIPANREAFISFARTDQRDRSPELRKVKTPTLVLRGEQVDGQYFARDIPGSKEIVLTGVGRLLPEEAPQEIIESILNFQVPYDA</sequence>
<dbReference type="SUPFAM" id="SSF53474">
    <property type="entry name" value="alpha/beta-Hydrolases"/>
    <property type="match status" value="1"/>
</dbReference>
<keyword evidence="2" id="KW-0378">Hydrolase</keyword>
<proteinExistence type="predicted"/>
<comment type="caution">
    <text evidence="2">The sequence shown here is derived from an EMBL/GenBank/DDBJ whole genome shotgun (WGS) entry which is preliminary data.</text>
</comment>
<evidence type="ECO:0000259" key="1">
    <source>
        <dbReference type="Pfam" id="PF00561"/>
    </source>
</evidence>
<accession>A0ABR9SRJ6</accession>
<protein>
    <submittedName>
        <fullName evidence="2">Alpha/beta hydrolase</fullName>
    </submittedName>
</protein>
<dbReference type="RefSeq" id="WP_193861850.1">
    <property type="nucleotide sequence ID" value="NZ_JADDUM010000079.1"/>
</dbReference>
<evidence type="ECO:0000313" key="3">
    <source>
        <dbReference type="Proteomes" id="UP000613075"/>
    </source>
</evidence>